<name>A0A067M916_BOTB1</name>
<accession>A0A067M916</accession>
<dbReference type="EMBL" id="KL198053">
    <property type="protein sequence ID" value="KDQ12069.1"/>
    <property type="molecule type" value="Genomic_DNA"/>
</dbReference>
<evidence type="ECO:0000313" key="3">
    <source>
        <dbReference type="Proteomes" id="UP000027195"/>
    </source>
</evidence>
<dbReference type="AlphaFoldDB" id="A0A067M916"/>
<protein>
    <submittedName>
        <fullName evidence="2">Uncharacterized protein</fullName>
    </submittedName>
</protein>
<proteinExistence type="predicted"/>
<organism evidence="2 3">
    <name type="scientific">Botryobasidium botryosum (strain FD-172 SS1)</name>
    <dbReference type="NCBI Taxonomy" id="930990"/>
    <lineage>
        <taxon>Eukaryota</taxon>
        <taxon>Fungi</taxon>
        <taxon>Dikarya</taxon>
        <taxon>Basidiomycota</taxon>
        <taxon>Agaricomycotina</taxon>
        <taxon>Agaricomycetes</taxon>
        <taxon>Cantharellales</taxon>
        <taxon>Botryobasidiaceae</taxon>
        <taxon>Botryobasidium</taxon>
    </lineage>
</organism>
<dbReference type="InParanoid" id="A0A067M916"/>
<sequence length="183" mass="20192">MSSKRVKRVEGNGKNTRNSGGTHAEKSRRKKRNLEKKKAGGGREKSTSSYGQDGRGTTRLRAHPVRAFQPGRNSSDPAFCLRIRAKAGAPFARKWAGSGAARTILVRARSSTDTCSRPAGHAARTRTRPSRSHRPCLAFCPFRPFRAFRARFVPFWSGTLAIHPVAPKPSNPGCAWLRSRGRQ</sequence>
<evidence type="ECO:0000256" key="1">
    <source>
        <dbReference type="SAM" id="MobiDB-lite"/>
    </source>
</evidence>
<feature type="compositionally biased region" description="Basic residues" evidence="1">
    <location>
        <begin position="26"/>
        <end position="35"/>
    </location>
</feature>
<dbReference type="Proteomes" id="UP000027195">
    <property type="component" value="Unassembled WGS sequence"/>
</dbReference>
<evidence type="ECO:0000313" key="2">
    <source>
        <dbReference type="EMBL" id="KDQ12069.1"/>
    </source>
</evidence>
<feature type="region of interest" description="Disordered" evidence="1">
    <location>
        <begin position="1"/>
        <end position="73"/>
    </location>
</feature>
<reference evidence="3" key="1">
    <citation type="journal article" date="2014" name="Proc. Natl. Acad. Sci. U.S.A.">
        <title>Extensive sampling of basidiomycete genomes demonstrates inadequacy of the white-rot/brown-rot paradigm for wood decay fungi.</title>
        <authorList>
            <person name="Riley R."/>
            <person name="Salamov A.A."/>
            <person name="Brown D.W."/>
            <person name="Nagy L.G."/>
            <person name="Floudas D."/>
            <person name="Held B.W."/>
            <person name="Levasseur A."/>
            <person name="Lombard V."/>
            <person name="Morin E."/>
            <person name="Otillar R."/>
            <person name="Lindquist E.A."/>
            <person name="Sun H."/>
            <person name="LaButti K.M."/>
            <person name="Schmutz J."/>
            <person name="Jabbour D."/>
            <person name="Luo H."/>
            <person name="Baker S.E."/>
            <person name="Pisabarro A.G."/>
            <person name="Walton J.D."/>
            <person name="Blanchette R.A."/>
            <person name="Henrissat B."/>
            <person name="Martin F."/>
            <person name="Cullen D."/>
            <person name="Hibbett D.S."/>
            <person name="Grigoriev I.V."/>
        </authorList>
    </citation>
    <scope>NUCLEOTIDE SEQUENCE [LARGE SCALE GENOMIC DNA]</scope>
    <source>
        <strain evidence="3">FD-172 SS1</strain>
    </source>
</reference>
<feature type="compositionally biased region" description="Basic and acidic residues" evidence="1">
    <location>
        <begin position="36"/>
        <end position="46"/>
    </location>
</feature>
<dbReference type="HOGENOM" id="CLU_1474944_0_0_1"/>
<keyword evidence="3" id="KW-1185">Reference proteome</keyword>
<gene>
    <name evidence="2" type="ORF">BOTBODRAFT_430599</name>
</gene>